<dbReference type="InterPro" id="IPR045225">
    <property type="entry name" value="Uracil/uridine/allantoin_perm"/>
</dbReference>
<organism evidence="7 8">
    <name type="scientific">Fonsecaea multimorphosa CBS 102226</name>
    <dbReference type="NCBI Taxonomy" id="1442371"/>
    <lineage>
        <taxon>Eukaryota</taxon>
        <taxon>Fungi</taxon>
        <taxon>Dikarya</taxon>
        <taxon>Ascomycota</taxon>
        <taxon>Pezizomycotina</taxon>
        <taxon>Eurotiomycetes</taxon>
        <taxon>Chaetothyriomycetidae</taxon>
        <taxon>Chaetothyriales</taxon>
        <taxon>Herpotrichiellaceae</taxon>
        <taxon>Fonsecaea</taxon>
    </lineage>
</organism>
<comment type="subcellular location">
    <subcellularLocation>
        <location evidence="1">Membrane</location>
        <topology evidence="1">Multi-pass membrane protein</topology>
    </subcellularLocation>
</comment>
<dbReference type="OrthoDB" id="2018619at2759"/>
<comment type="similarity">
    <text evidence="2">Belongs to the purine-cytosine permease (2.A.39) family.</text>
</comment>
<keyword evidence="5 6" id="KW-0472">Membrane</keyword>
<feature type="transmembrane region" description="Helical" evidence="6">
    <location>
        <begin position="99"/>
        <end position="120"/>
    </location>
</feature>
<evidence type="ECO:0000256" key="6">
    <source>
        <dbReference type="SAM" id="Phobius"/>
    </source>
</evidence>
<keyword evidence="3 6" id="KW-0812">Transmembrane</keyword>
<keyword evidence="8" id="KW-1185">Reference proteome</keyword>
<evidence type="ECO:0000256" key="1">
    <source>
        <dbReference type="ARBA" id="ARBA00004141"/>
    </source>
</evidence>
<dbReference type="Pfam" id="PF02133">
    <property type="entry name" value="Transp_cyt_pur"/>
    <property type="match status" value="1"/>
</dbReference>
<proteinExistence type="inferred from homology"/>
<feature type="transmembrane region" description="Helical" evidence="6">
    <location>
        <begin position="71"/>
        <end position="92"/>
    </location>
</feature>
<evidence type="ECO:0008006" key="9">
    <source>
        <dbReference type="Google" id="ProtNLM"/>
    </source>
</evidence>
<dbReference type="PANTHER" id="PTHR30618:SF0">
    <property type="entry name" value="PURINE-URACIL PERMEASE NCS1"/>
    <property type="match status" value="1"/>
</dbReference>
<feature type="transmembrane region" description="Helical" evidence="6">
    <location>
        <begin position="353"/>
        <end position="376"/>
    </location>
</feature>
<feature type="transmembrane region" description="Helical" evidence="6">
    <location>
        <begin position="264"/>
        <end position="283"/>
    </location>
</feature>
<feature type="transmembrane region" description="Helical" evidence="6">
    <location>
        <begin position="397"/>
        <end position="419"/>
    </location>
</feature>
<evidence type="ECO:0000256" key="2">
    <source>
        <dbReference type="ARBA" id="ARBA00008974"/>
    </source>
</evidence>
<feature type="transmembrane region" description="Helical" evidence="6">
    <location>
        <begin position="462"/>
        <end position="482"/>
    </location>
</feature>
<protein>
    <recommendedName>
        <fullName evidence="9">Allantoin permease</fullName>
    </recommendedName>
</protein>
<dbReference type="AlphaFoldDB" id="A0A0D2KF81"/>
<feature type="transmembrane region" description="Helical" evidence="6">
    <location>
        <begin position="194"/>
        <end position="215"/>
    </location>
</feature>
<dbReference type="GO" id="GO:0015205">
    <property type="term" value="F:nucleobase transmembrane transporter activity"/>
    <property type="evidence" value="ECO:0007669"/>
    <property type="project" value="TreeGrafter"/>
</dbReference>
<dbReference type="RefSeq" id="XP_016629461.1">
    <property type="nucleotide sequence ID" value="XM_016779351.1"/>
</dbReference>
<dbReference type="Gene3D" id="1.10.4160.10">
    <property type="entry name" value="Hydantoin permease"/>
    <property type="match status" value="1"/>
</dbReference>
<dbReference type="InterPro" id="IPR001248">
    <property type="entry name" value="Pur-cyt_permease"/>
</dbReference>
<sequence length="699" mass="79750">MGTHSKLQQKIRRGFQDFQHAFSSRQAFVKYIETKPDASSTATGSRNHWTNEDLDVSPQSHHTWGWYDYAAFWWSYGFSPGCWYLGAALLAIGLTPGQALGCLFLGFCFGSLGIVMHSRAAAVYHFGFPVETRIVWGLRGAYFPILIRALCALIWAGVTIAQGGYFTAVVLRCIFGNSYWHLPNHIPKSSNITVQQLIGMIVYWVMTCWTLNVPIPKLRRAYEIQMLVLPAVIIGLFAFCMVTGRGHPHKDLYDVEHKHGAALSWALLSAVNSGLAKTTTLMVNQPDIARYARSKMAPVWSQLVMFPVASTVCAAMGIYATQSIYNAWGNIDWNPWDLNHDMLDHSFSHGRRAGIAIINLAFIFGNALTELGANVIPFGADFMSLFPRWLNIKRGMWLCYILGVCICPWQILATATAFLEFLNGYSIFLGPFLGMALTDYLVVRKGNVFVRELYQVNGRYWYFHGVSWRPIVTWLFSVAFMLPGFAETFGRQIANGEGWTHLYAFSWFYTCTISSVVYFALSFIGKYGSEERSMPFESLARSDRVEEVQTVEGQSDVSEVNLSIEQKMSSPVSKQSILHAYRHLYRTSLRAVRYARPARYEIRDILRDAFRTSSPAHFNRRRIQNTLKFLENARKYNGFEHRILKNLLHLQFWKVKGLDKHLIKNSNTLEAVESRRQIWHQYRATLTMLNESLDICLTI</sequence>
<evidence type="ECO:0000256" key="5">
    <source>
        <dbReference type="ARBA" id="ARBA00023136"/>
    </source>
</evidence>
<dbReference type="EMBL" id="KN848082">
    <property type="protein sequence ID" value="KIX95338.1"/>
    <property type="molecule type" value="Genomic_DNA"/>
</dbReference>
<reference evidence="7 8" key="1">
    <citation type="submission" date="2015-01" db="EMBL/GenBank/DDBJ databases">
        <title>The Genome Sequence of Fonsecaea multimorphosa CBS 102226.</title>
        <authorList>
            <consortium name="The Broad Institute Genomics Platform"/>
            <person name="Cuomo C."/>
            <person name="de Hoog S."/>
            <person name="Gorbushina A."/>
            <person name="Stielow B."/>
            <person name="Teixiera M."/>
            <person name="Abouelleil A."/>
            <person name="Chapman S.B."/>
            <person name="Priest M."/>
            <person name="Young S.K."/>
            <person name="Wortman J."/>
            <person name="Nusbaum C."/>
            <person name="Birren B."/>
        </authorList>
    </citation>
    <scope>NUCLEOTIDE SEQUENCE [LARGE SCALE GENOMIC DNA]</scope>
    <source>
        <strain evidence="7 8">CBS 102226</strain>
    </source>
</reference>
<feature type="transmembrane region" description="Helical" evidence="6">
    <location>
        <begin position="502"/>
        <end position="524"/>
    </location>
</feature>
<name>A0A0D2KF81_9EURO</name>
<dbReference type="PANTHER" id="PTHR30618">
    <property type="entry name" value="NCS1 FAMILY PURINE/PYRIMIDINE TRANSPORTER"/>
    <property type="match status" value="1"/>
</dbReference>
<accession>A0A0D2KF81</accession>
<evidence type="ECO:0000256" key="4">
    <source>
        <dbReference type="ARBA" id="ARBA00022989"/>
    </source>
</evidence>
<dbReference type="Proteomes" id="UP000053411">
    <property type="component" value="Unassembled WGS sequence"/>
</dbReference>
<dbReference type="GO" id="GO:0005886">
    <property type="term" value="C:plasma membrane"/>
    <property type="evidence" value="ECO:0007669"/>
    <property type="project" value="TreeGrafter"/>
</dbReference>
<evidence type="ECO:0000256" key="3">
    <source>
        <dbReference type="ARBA" id="ARBA00022692"/>
    </source>
</evidence>
<evidence type="ECO:0000313" key="7">
    <source>
        <dbReference type="EMBL" id="KIX95338.1"/>
    </source>
</evidence>
<feature type="transmembrane region" description="Helical" evidence="6">
    <location>
        <begin position="425"/>
        <end position="442"/>
    </location>
</feature>
<keyword evidence="4 6" id="KW-1133">Transmembrane helix</keyword>
<gene>
    <name evidence="7" type="ORF">Z520_08855</name>
</gene>
<evidence type="ECO:0000313" key="8">
    <source>
        <dbReference type="Proteomes" id="UP000053411"/>
    </source>
</evidence>
<feature type="transmembrane region" description="Helical" evidence="6">
    <location>
        <begin position="165"/>
        <end position="182"/>
    </location>
</feature>
<feature type="transmembrane region" description="Helical" evidence="6">
    <location>
        <begin position="227"/>
        <end position="244"/>
    </location>
</feature>
<dbReference type="GeneID" id="27714601"/>
<feature type="transmembrane region" description="Helical" evidence="6">
    <location>
        <begin position="140"/>
        <end position="158"/>
    </location>
</feature>
<dbReference type="VEuPathDB" id="FungiDB:Z520_08855"/>
<feature type="transmembrane region" description="Helical" evidence="6">
    <location>
        <begin position="303"/>
        <end position="325"/>
    </location>
</feature>